<name>A0ABP7PDR3_9ACTN</name>
<keyword evidence="3" id="KW-1185">Reference proteome</keyword>
<evidence type="ECO:0000256" key="1">
    <source>
        <dbReference type="SAM" id="MobiDB-lite"/>
    </source>
</evidence>
<dbReference type="Proteomes" id="UP001418444">
    <property type="component" value="Unassembled WGS sequence"/>
</dbReference>
<feature type="region of interest" description="Disordered" evidence="1">
    <location>
        <begin position="91"/>
        <end position="116"/>
    </location>
</feature>
<evidence type="ECO:0000313" key="2">
    <source>
        <dbReference type="EMBL" id="GAA3963869.1"/>
    </source>
</evidence>
<gene>
    <name evidence="2" type="ORF">GCM10022231_25290</name>
</gene>
<sequence length="116" mass="11590">MTDDDQGNSTGDAAGDPVGALLLGFAAQIDQLAALIGGSRTPGEIPGAGSQLTGLVEEVGGLLVELGDLLARLLSAFIAILEAIAEMLRSPSGEPSATASPFEAIPVRITSTPAHP</sequence>
<reference evidence="3" key="1">
    <citation type="journal article" date="2019" name="Int. J. Syst. Evol. Microbiol.">
        <title>The Global Catalogue of Microorganisms (GCM) 10K type strain sequencing project: providing services to taxonomists for standard genome sequencing and annotation.</title>
        <authorList>
            <consortium name="The Broad Institute Genomics Platform"/>
            <consortium name="The Broad Institute Genome Sequencing Center for Infectious Disease"/>
            <person name="Wu L."/>
            <person name="Ma J."/>
        </authorList>
    </citation>
    <scope>NUCLEOTIDE SEQUENCE [LARGE SCALE GENOMIC DNA]</scope>
    <source>
        <strain evidence="3">JCM 16923</strain>
    </source>
</reference>
<organism evidence="2 3">
    <name type="scientific">Gordonia caeni</name>
    <dbReference type="NCBI Taxonomy" id="1007097"/>
    <lineage>
        <taxon>Bacteria</taxon>
        <taxon>Bacillati</taxon>
        <taxon>Actinomycetota</taxon>
        <taxon>Actinomycetes</taxon>
        <taxon>Mycobacteriales</taxon>
        <taxon>Gordoniaceae</taxon>
        <taxon>Gordonia</taxon>
    </lineage>
</organism>
<accession>A0ABP7PDR3</accession>
<proteinExistence type="predicted"/>
<protein>
    <submittedName>
        <fullName evidence="2">Uncharacterized protein</fullName>
    </submittedName>
</protein>
<dbReference type="EMBL" id="BAAAZW010000007">
    <property type="protein sequence ID" value="GAA3963869.1"/>
    <property type="molecule type" value="Genomic_DNA"/>
</dbReference>
<comment type="caution">
    <text evidence="2">The sequence shown here is derived from an EMBL/GenBank/DDBJ whole genome shotgun (WGS) entry which is preliminary data.</text>
</comment>
<evidence type="ECO:0000313" key="3">
    <source>
        <dbReference type="Proteomes" id="UP001418444"/>
    </source>
</evidence>
<dbReference type="RefSeq" id="WP_344784279.1">
    <property type="nucleotide sequence ID" value="NZ_BAAAZW010000007.1"/>
</dbReference>